<dbReference type="NCBIfam" id="NF033516">
    <property type="entry name" value="transpos_IS3"/>
    <property type="match status" value="1"/>
</dbReference>
<name>B6ARV3_9BACT</name>
<dbReference type="GO" id="GO:0015074">
    <property type="term" value="P:DNA integration"/>
    <property type="evidence" value="ECO:0007669"/>
    <property type="project" value="InterPro"/>
</dbReference>
<evidence type="ECO:0000313" key="2">
    <source>
        <dbReference type="EMBL" id="EDZ38199.1"/>
    </source>
</evidence>
<dbReference type="Gene3D" id="3.30.420.10">
    <property type="entry name" value="Ribonuclease H-like superfamily/Ribonuclease H"/>
    <property type="match status" value="1"/>
</dbReference>
<dbReference type="Pfam" id="PF13276">
    <property type="entry name" value="HTH_21"/>
    <property type="match status" value="1"/>
</dbReference>
<proteinExistence type="predicted"/>
<dbReference type="PANTHER" id="PTHR46889:SF4">
    <property type="entry name" value="TRANSPOSASE INSO FOR INSERTION SEQUENCE ELEMENT IS911B-RELATED"/>
    <property type="match status" value="1"/>
</dbReference>
<dbReference type="SUPFAM" id="SSF53098">
    <property type="entry name" value="Ribonuclease H-like"/>
    <property type="match status" value="1"/>
</dbReference>
<dbReference type="PROSITE" id="PS50994">
    <property type="entry name" value="INTEGRASE"/>
    <property type="match status" value="1"/>
</dbReference>
<dbReference type="InterPro" id="IPR025948">
    <property type="entry name" value="HTH-like_dom"/>
</dbReference>
<dbReference type="InterPro" id="IPR048020">
    <property type="entry name" value="Transpos_IS3"/>
</dbReference>
<accession>B6ARV3</accession>
<organism evidence="2">
    <name type="scientific">Leptospirillum sp. Group II '5-way CG'</name>
    <dbReference type="NCBI Taxonomy" id="419541"/>
    <lineage>
        <taxon>Bacteria</taxon>
        <taxon>Pseudomonadati</taxon>
        <taxon>Nitrospirota</taxon>
        <taxon>Nitrospiria</taxon>
        <taxon>Nitrospirales</taxon>
        <taxon>Nitrospiraceae</taxon>
        <taxon>Leptospirillum</taxon>
    </lineage>
</organism>
<gene>
    <name evidence="2" type="ORF">CGL2_11284019</name>
</gene>
<dbReference type="InterPro" id="IPR036397">
    <property type="entry name" value="RNaseH_sf"/>
</dbReference>
<feature type="domain" description="Integrase catalytic" evidence="1">
    <location>
        <begin position="127"/>
        <end position="286"/>
    </location>
</feature>
<reference evidence="2" key="2">
    <citation type="journal article" date="2008" name="PLoS Biol.">
        <title>Population genomic analysis of strain variation in Leptospirillum group II bacteria involved in acid mine drainage formation.</title>
        <authorList>
            <person name="Simmons S.L."/>
            <person name="Dibartolo G."/>
            <person name="Denef V.J."/>
            <person name="Goltsman D.S."/>
            <person name="Thelen M.P."/>
            <person name="Banfield J.F."/>
        </authorList>
    </citation>
    <scope>NUCLEOTIDE SEQUENCE [LARGE SCALE GENOMIC DNA]</scope>
</reference>
<dbReference type="AlphaFoldDB" id="B6ARV3"/>
<dbReference type="InterPro" id="IPR050900">
    <property type="entry name" value="Transposase_IS3/IS150/IS904"/>
</dbReference>
<dbReference type="EMBL" id="DS995262">
    <property type="protein sequence ID" value="EDZ38199.1"/>
    <property type="molecule type" value="Genomic_DNA"/>
</dbReference>
<sequence>MAQKKIRDELSHGERKRLVDFDCPSFPLSTQATLLGVSRSGLYYQPVPPSAEEVFLRHRIDEIYTRWPFFGSRRIAAVLTQEGLIVGRERVQTAMREMGITGIHPGPNLSKRALEHRIYPYLLRNITAQYPHHIWGIDITYIRLVYGWMYLVAVIDWHSRYVVSWELDQTLEMPFVLDCVDRAFETALPAILNSDQGSHFTSNSYIERLLSYNVQISMDGKGRALDNIFTKRLWRSLKWEEVYLNEYDTPRQARERIRDWFHFYNTKRPHQSLDYKTPWEVLTEKRTYEI</sequence>
<dbReference type="GO" id="GO:0003676">
    <property type="term" value="F:nucleic acid binding"/>
    <property type="evidence" value="ECO:0007669"/>
    <property type="project" value="InterPro"/>
</dbReference>
<dbReference type="InterPro" id="IPR001584">
    <property type="entry name" value="Integrase_cat-core"/>
</dbReference>
<dbReference type="PANTHER" id="PTHR46889">
    <property type="entry name" value="TRANSPOSASE INSF FOR INSERTION SEQUENCE IS3B-RELATED"/>
    <property type="match status" value="1"/>
</dbReference>
<evidence type="ECO:0000259" key="1">
    <source>
        <dbReference type="PROSITE" id="PS50994"/>
    </source>
</evidence>
<protein>
    <submittedName>
        <fullName evidence="2">Putative transposase</fullName>
    </submittedName>
</protein>
<dbReference type="Pfam" id="PF00665">
    <property type="entry name" value="rve"/>
    <property type="match status" value="1"/>
</dbReference>
<reference evidence="2" key="1">
    <citation type="journal article" date="2004" name="Nature">
        <title>Community structure and metabolism through reconstruction of microbial genomes from the environment.</title>
        <authorList>
            <person name="Tyson G.W."/>
            <person name="Chapman J."/>
            <person name="Hugenholtz P."/>
            <person name="Allen E.E."/>
            <person name="Ram R.J."/>
            <person name="Richardson P.M."/>
            <person name="Solovyev V.V."/>
            <person name="Rubin E.M."/>
            <person name="Rokhsar D.S."/>
            <person name="Banfield J.F."/>
        </authorList>
    </citation>
    <scope>NUCLEOTIDE SEQUENCE [LARGE SCALE GENOMIC DNA]</scope>
</reference>
<dbReference type="InterPro" id="IPR012337">
    <property type="entry name" value="RNaseH-like_sf"/>
</dbReference>